<feature type="compositionally biased region" description="Polar residues" evidence="1">
    <location>
        <begin position="34"/>
        <end position="49"/>
    </location>
</feature>
<name>A0A2U3DPU1_PURLI</name>
<reference evidence="2 3" key="1">
    <citation type="journal article" date="2016" name="Front. Microbiol.">
        <title>Genome and transcriptome sequences reveal the specific parasitism of the nematophagous Purpureocillium lilacinum 36-1.</title>
        <authorList>
            <person name="Xie J."/>
            <person name="Li S."/>
            <person name="Mo C."/>
            <person name="Xiao X."/>
            <person name="Peng D."/>
            <person name="Wang G."/>
            <person name="Xiao Y."/>
        </authorList>
    </citation>
    <scope>NUCLEOTIDE SEQUENCE [LARGE SCALE GENOMIC DNA]</scope>
    <source>
        <strain evidence="2 3">36-1</strain>
    </source>
</reference>
<proteinExistence type="predicted"/>
<sequence length="202" mass="22160">MKEPTRSNKDIVSQKKRLRTLSKRKLLAAIASQKRANGSQKRASDSHSTNSRRVKRLKGVTTGGQSLPVGEAKDHGGALLAPPNFCEVAEPSTTGTQRGAYQPLDQAPIWPDISYGTNQNAISNPMYTPLWPQSHIPANDLATILDPTGGVMPELDRTSIPDQAIQQLFTVRPSRFVDHNSLESTDEGPRPYVPVSPNRMRL</sequence>
<protein>
    <submittedName>
        <fullName evidence="2">Uncharacterized protein</fullName>
    </submittedName>
</protein>
<accession>A0A2U3DPU1</accession>
<comment type="caution">
    <text evidence="2">The sequence shown here is derived from an EMBL/GenBank/DDBJ whole genome shotgun (WGS) entry which is preliminary data.</text>
</comment>
<feature type="region of interest" description="Disordered" evidence="1">
    <location>
        <begin position="179"/>
        <end position="202"/>
    </location>
</feature>
<organism evidence="2 3">
    <name type="scientific">Purpureocillium lilacinum</name>
    <name type="common">Paecilomyces lilacinus</name>
    <dbReference type="NCBI Taxonomy" id="33203"/>
    <lineage>
        <taxon>Eukaryota</taxon>
        <taxon>Fungi</taxon>
        <taxon>Dikarya</taxon>
        <taxon>Ascomycota</taxon>
        <taxon>Pezizomycotina</taxon>
        <taxon>Sordariomycetes</taxon>
        <taxon>Hypocreomycetidae</taxon>
        <taxon>Hypocreales</taxon>
        <taxon>Ophiocordycipitaceae</taxon>
        <taxon>Purpureocillium</taxon>
    </lineage>
</organism>
<dbReference type="AlphaFoldDB" id="A0A2U3DPU1"/>
<evidence type="ECO:0000256" key="1">
    <source>
        <dbReference type="SAM" id="MobiDB-lite"/>
    </source>
</evidence>
<dbReference type="EMBL" id="LCWV01000074">
    <property type="protein sequence ID" value="PWI64277.1"/>
    <property type="molecule type" value="Genomic_DNA"/>
</dbReference>
<dbReference type="Proteomes" id="UP000245956">
    <property type="component" value="Unassembled WGS sequence"/>
</dbReference>
<evidence type="ECO:0000313" key="3">
    <source>
        <dbReference type="Proteomes" id="UP000245956"/>
    </source>
</evidence>
<evidence type="ECO:0000313" key="2">
    <source>
        <dbReference type="EMBL" id="PWI64277.1"/>
    </source>
</evidence>
<gene>
    <name evidence="2" type="ORF">PCL_11309</name>
</gene>
<feature type="region of interest" description="Disordered" evidence="1">
    <location>
        <begin position="30"/>
        <end position="76"/>
    </location>
</feature>